<dbReference type="AlphaFoldDB" id="A0A9P6UTD8"/>
<evidence type="ECO:0000313" key="4">
    <source>
        <dbReference type="EMBL" id="KAG0318449.1"/>
    </source>
</evidence>
<name>A0A9P6UTD8_9FUNG</name>
<keyword evidence="5" id="KW-1185">Reference proteome</keyword>
<dbReference type="GO" id="GO:0005085">
    <property type="term" value="F:guanyl-nucleotide exchange factor activity"/>
    <property type="evidence" value="ECO:0007669"/>
    <property type="project" value="InterPro"/>
</dbReference>
<dbReference type="Gene3D" id="2.30.29.30">
    <property type="entry name" value="Pleckstrin-homology domain (PH domain)/Phosphotyrosine-binding domain (PTB)"/>
    <property type="match status" value="1"/>
</dbReference>
<feature type="domain" description="PH" evidence="2">
    <location>
        <begin position="398"/>
        <end position="498"/>
    </location>
</feature>
<gene>
    <name evidence="4" type="ORF">BGZ99_005693</name>
</gene>
<feature type="region of interest" description="Disordered" evidence="1">
    <location>
        <begin position="1"/>
        <end position="82"/>
    </location>
</feature>
<feature type="compositionally biased region" description="Low complexity" evidence="1">
    <location>
        <begin position="618"/>
        <end position="646"/>
    </location>
</feature>
<evidence type="ECO:0000259" key="2">
    <source>
        <dbReference type="PROSITE" id="PS50003"/>
    </source>
</evidence>
<dbReference type="SMART" id="SM00325">
    <property type="entry name" value="RhoGEF"/>
    <property type="match status" value="1"/>
</dbReference>
<sequence>MQDSSNIAPTEGLPTRPDDSSHFQPSSTSPQYPPRRESQIYQSHNAHMQTSHQQSSPLQQQQSQVARGMTEEELEEIEDRRRMQQRILRDKLAQAESNRQPDPSMTVKMTTNAGFALGAFDMSESLAIVEDLLDYFGEDDLINEFESAECFNESHFIEAERSHLQRESLVRHMYDSEEDYLRSLQDILSCYRQPLLLNLQNAEAPGASKKMALLSSSSKAVATKQEIDTLFGNLEQLIEFHVSIRALLEERSKIWGPTQIMSDLLIAVIPKFKIYSEYFSNFHAALTVLDRISRTPQYKKFMEQCAVDNAPGTASLHLMLAFPLRRLPVYRDMVRGICEATQPGHPDYFNLMRAQEMVNVVAMELREERQIAQEQLTLWDIQSNMVGAPEPILIPDRRLILRADLHRVDSSLVLEPRTYYLMNDVLLYARFDPKKNIYTFKGMFDMTRTQINNPEDNVTLPQLPNCIQIANAGRKQMMRCRSREERDYWMDTMRKVAQSLSPDDGTGVGSREALPGMYSHLALSDTSSVSGYPLHPTLTAGSSRSATNSNTTRLDSRSIHSKSSNDSGSTSATAATRPRKPNPQADFYGCSFGMDIKPHNNEDNYRPNNSLALRPVHSNSSSSSTTSTGNGTVATNGSGTSHTTNNQSLGAMLAAIPVEQLTPKQAKAKAALAAAVEARRQERLKREMKSGGAGGGTVSAAKADADRNANVNMEFAGSFIPGKERIARSMT</sequence>
<dbReference type="PROSITE" id="PS50010">
    <property type="entry name" value="DH_2"/>
    <property type="match status" value="1"/>
</dbReference>
<dbReference type="InterPro" id="IPR000219">
    <property type="entry name" value="DH_dom"/>
</dbReference>
<dbReference type="SUPFAM" id="SSF50729">
    <property type="entry name" value="PH domain-like"/>
    <property type="match status" value="1"/>
</dbReference>
<dbReference type="Proteomes" id="UP000738325">
    <property type="component" value="Unassembled WGS sequence"/>
</dbReference>
<dbReference type="CDD" id="cd00160">
    <property type="entry name" value="RhoGEF"/>
    <property type="match status" value="1"/>
</dbReference>
<evidence type="ECO:0000259" key="3">
    <source>
        <dbReference type="PROSITE" id="PS50010"/>
    </source>
</evidence>
<organism evidence="4 5">
    <name type="scientific">Dissophora globulifera</name>
    <dbReference type="NCBI Taxonomy" id="979702"/>
    <lineage>
        <taxon>Eukaryota</taxon>
        <taxon>Fungi</taxon>
        <taxon>Fungi incertae sedis</taxon>
        <taxon>Mucoromycota</taxon>
        <taxon>Mortierellomycotina</taxon>
        <taxon>Mortierellomycetes</taxon>
        <taxon>Mortierellales</taxon>
        <taxon>Mortierellaceae</taxon>
        <taxon>Dissophora</taxon>
    </lineage>
</organism>
<dbReference type="InterPro" id="IPR001849">
    <property type="entry name" value="PH_domain"/>
</dbReference>
<accession>A0A9P6UTD8</accession>
<feature type="compositionally biased region" description="Basic and acidic residues" evidence="1">
    <location>
        <begin position="596"/>
        <end position="605"/>
    </location>
</feature>
<evidence type="ECO:0000256" key="1">
    <source>
        <dbReference type="SAM" id="MobiDB-lite"/>
    </source>
</evidence>
<feature type="region of interest" description="Disordered" evidence="1">
    <location>
        <begin position="534"/>
        <end position="646"/>
    </location>
</feature>
<evidence type="ECO:0000313" key="5">
    <source>
        <dbReference type="Proteomes" id="UP000738325"/>
    </source>
</evidence>
<dbReference type="SUPFAM" id="SSF48065">
    <property type="entry name" value="DBL homology domain (DH-domain)"/>
    <property type="match status" value="1"/>
</dbReference>
<dbReference type="Pfam" id="PF00621">
    <property type="entry name" value="RhoGEF"/>
    <property type="match status" value="1"/>
</dbReference>
<feature type="domain" description="DH" evidence="3">
    <location>
        <begin position="165"/>
        <end position="368"/>
    </location>
</feature>
<dbReference type="EMBL" id="JAAAIP010000371">
    <property type="protein sequence ID" value="KAG0318449.1"/>
    <property type="molecule type" value="Genomic_DNA"/>
</dbReference>
<dbReference type="GO" id="GO:0005737">
    <property type="term" value="C:cytoplasm"/>
    <property type="evidence" value="ECO:0007669"/>
    <property type="project" value="TreeGrafter"/>
</dbReference>
<dbReference type="InterPro" id="IPR035899">
    <property type="entry name" value="DBL_dom_sf"/>
</dbReference>
<feature type="compositionally biased region" description="Low complexity" evidence="1">
    <location>
        <begin position="539"/>
        <end position="553"/>
    </location>
</feature>
<feature type="compositionally biased region" description="Polar residues" evidence="1">
    <location>
        <begin position="561"/>
        <end position="574"/>
    </location>
</feature>
<feature type="compositionally biased region" description="Polar residues" evidence="1">
    <location>
        <begin position="39"/>
        <end position="48"/>
    </location>
</feature>
<comment type="caution">
    <text evidence="4">The sequence shown here is derived from an EMBL/GenBank/DDBJ whole genome shotgun (WGS) entry which is preliminary data.</text>
</comment>
<dbReference type="InterPro" id="IPR051092">
    <property type="entry name" value="FYVE_RhoGEF_PH"/>
</dbReference>
<dbReference type="PROSITE" id="PS50003">
    <property type="entry name" value="PH_DOMAIN"/>
    <property type="match status" value="1"/>
</dbReference>
<dbReference type="InterPro" id="IPR011993">
    <property type="entry name" value="PH-like_dom_sf"/>
</dbReference>
<evidence type="ECO:0008006" key="6">
    <source>
        <dbReference type="Google" id="ProtNLM"/>
    </source>
</evidence>
<dbReference type="PANTHER" id="PTHR12673">
    <property type="entry name" value="FACIOGENITAL DYSPLASIA PROTEIN"/>
    <property type="match status" value="1"/>
</dbReference>
<feature type="compositionally biased region" description="Low complexity" evidence="1">
    <location>
        <begin position="49"/>
        <end position="64"/>
    </location>
</feature>
<dbReference type="Gene3D" id="1.20.900.10">
    <property type="entry name" value="Dbl homology (DH) domain"/>
    <property type="match status" value="1"/>
</dbReference>
<protein>
    <recommendedName>
        <fullName evidence="6">DH domain-containing protein</fullName>
    </recommendedName>
</protein>
<dbReference type="OrthoDB" id="660555at2759"/>
<reference evidence="4" key="1">
    <citation type="journal article" date="2020" name="Fungal Divers.">
        <title>Resolving the Mortierellaceae phylogeny through synthesis of multi-gene phylogenetics and phylogenomics.</title>
        <authorList>
            <person name="Vandepol N."/>
            <person name="Liber J."/>
            <person name="Desiro A."/>
            <person name="Na H."/>
            <person name="Kennedy M."/>
            <person name="Barry K."/>
            <person name="Grigoriev I.V."/>
            <person name="Miller A.N."/>
            <person name="O'Donnell K."/>
            <person name="Stajich J.E."/>
            <person name="Bonito G."/>
        </authorList>
    </citation>
    <scope>NUCLEOTIDE SEQUENCE</scope>
    <source>
        <strain evidence="4">REB-010B</strain>
    </source>
</reference>
<proteinExistence type="predicted"/>
<dbReference type="PANTHER" id="PTHR12673:SF159">
    <property type="entry name" value="LD03170P"/>
    <property type="match status" value="1"/>
</dbReference>